<keyword evidence="3" id="KW-1185">Reference proteome</keyword>
<keyword evidence="1" id="KW-0175">Coiled coil</keyword>
<organism evidence="2 3">
    <name type="scientific">Candidatus Marinarcus aquaticus</name>
    <dbReference type="NCBI Taxonomy" id="2044504"/>
    <lineage>
        <taxon>Bacteria</taxon>
        <taxon>Pseudomonadati</taxon>
        <taxon>Campylobacterota</taxon>
        <taxon>Epsilonproteobacteria</taxon>
        <taxon>Campylobacterales</taxon>
        <taxon>Arcobacteraceae</taxon>
        <taxon>Candidatus Marinarcus</taxon>
    </lineage>
</organism>
<evidence type="ECO:0000256" key="1">
    <source>
        <dbReference type="SAM" id="Coils"/>
    </source>
</evidence>
<dbReference type="EMBL" id="PDKN01000005">
    <property type="protein sequence ID" value="RXJ56368.1"/>
    <property type="molecule type" value="Genomic_DNA"/>
</dbReference>
<proteinExistence type="predicted"/>
<protein>
    <submittedName>
        <fullName evidence="2">Uncharacterized protein</fullName>
    </submittedName>
</protein>
<accession>A0A4Q0XRP4</accession>
<reference evidence="2 3" key="1">
    <citation type="submission" date="2017-10" db="EMBL/GenBank/DDBJ databases">
        <title>Genomics of the genus Arcobacter.</title>
        <authorList>
            <person name="Perez-Cataluna A."/>
            <person name="Figueras M.J."/>
        </authorList>
    </citation>
    <scope>NUCLEOTIDE SEQUENCE [LARGE SCALE GENOMIC DNA]</scope>
    <source>
        <strain evidence="2 3">CECT 8987</strain>
    </source>
</reference>
<comment type="caution">
    <text evidence="2">The sequence shown here is derived from an EMBL/GenBank/DDBJ whole genome shotgun (WGS) entry which is preliminary data.</text>
</comment>
<dbReference type="RefSeq" id="WP_128996342.1">
    <property type="nucleotide sequence ID" value="NZ_PDKN01000005.1"/>
</dbReference>
<name>A0A4Q0XRP4_9BACT</name>
<evidence type="ECO:0000313" key="2">
    <source>
        <dbReference type="EMBL" id="RXJ56368.1"/>
    </source>
</evidence>
<evidence type="ECO:0000313" key="3">
    <source>
        <dbReference type="Proteomes" id="UP000290657"/>
    </source>
</evidence>
<sequence>MTVYIYGSKSFKNSIHEVLNHANIKFKLEEDDSIEEVNSVIRLKQAIEDNPNNIFLIDDEKILRKNSLNDKIKFLQPKDGIEEEFLKEHGIGDMSVDTIEDIAIHVKRRLDEVHNEKHGDVDDYEALNEALQENNANLVYDKEAEEQTLESIEDSSLDEEDDALHYNYDEDDFDIDDVVSYLDKDDESSELSLDELDEVKEEKEDIEPDDDVKIEEDDFGLVVEEIEQKGESDMSDEFSELDNLNEDEMLAALNGMDTEATAPAAAKASNKDSNSNEVELNSSNINDLSSLITQLLNNKTLEITIKIKE</sequence>
<dbReference type="AlphaFoldDB" id="A0A4Q0XRP4"/>
<gene>
    <name evidence="2" type="ORF">CRV04_08100</name>
</gene>
<feature type="coiled-coil region" evidence="1">
    <location>
        <begin position="121"/>
        <end position="148"/>
    </location>
</feature>
<dbReference type="Proteomes" id="UP000290657">
    <property type="component" value="Unassembled WGS sequence"/>
</dbReference>
<dbReference type="OrthoDB" id="5349106at2"/>